<dbReference type="GO" id="GO:0005758">
    <property type="term" value="C:mitochondrial intermembrane space"/>
    <property type="evidence" value="ECO:0007669"/>
    <property type="project" value="TreeGrafter"/>
</dbReference>
<dbReference type="GO" id="GO:0006105">
    <property type="term" value="P:succinate metabolic process"/>
    <property type="evidence" value="ECO:0007669"/>
    <property type="project" value="TreeGrafter"/>
</dbReference>
<dbReference type="Pfam" id="PF13233">
    <property type="entry name" value="Complex1_LYR_2"/>
    <property type="match status" value="1"/>
</dbReference>
<comment type="subcellular location">
    <subcellularLocation>
        <location evidence="1 6">Mitochondrion matrix</location>
    </subcellularLocation>
</comment>
<evidence type="ECO:0000256" key="5">
    <source>
        <dbReference type="ARBA" id="ARBA00023186"/>
    </source>
</evidence>
<dbReference type="InterPro" id="IPR008381">
    <property type="entry name" value="SDHAF3/Sdh7"/>
</dbReference>
<accession>L5KLW7</accession>
<proteinExistence type="inferred from homology"/>
<evidence type="ECO:0000256" key="4">
    <source>
        <dbReference type="ARBA" id="ARBA00023128"/>
    </source>
</evidence>
<dbReference type="EMBL" id="KB030660">
    <property type="protein sequence ID" value="ELK12530.1"/>
    <property type="molecule type" value="Genomic_DNA"/>
</dbReference>
<evidence type="ECO:0000256" key="3">
    <source>
        <dbReference type="ARBA" id="ARBA00022946"/>
    </source>
</evidence>
<evidence type="ECO:0000313" key="7">
    <source>
        <dbReference type="EMBL" id="ELK12530.1"/>
    </source>
</evidence>
<protein>
    <recommendedName>
        <fullName evidence="6">Succinate dehydrogenase assembly factor 3</fullName>
        <shortName evidence="6">SDH assembly factor 3</shortName>
        <shortName evidence="6">SDHAF3</shortName>
    </recommendedName>
</protein>
<keyword evidence="3" id="KW-0809">Transit peptide</keyword>
<dbReference type="PANTHER" id="PTHR13137">
    <property type="entry name" value="DC11 ACN9 HOMOLOG"/>
    <property type="match status" value="1"/>
</dbReference>
<sequence>MPAGHVSRVRALYRRILLLHRLLPPDLKALGDQYVKDEFRRHKTVRSDEAQRFLQEWEASDCPLYFAIDLWGPSEVSQFVPVRDCLSRLVSSGPTQNQTQRQPVPFELNCAKLFKQYFPKLHPDPVYFSRGLLAGAVPIISTSAVHFSSLSSCPCQALEG</sequence>
<organism evidence="7 8">
    <name type="scientific">Pteropus alecto</name>
    <name type="common">Black flying fox</name>
    <dbReference type="NCBI Taxonomy" id="9402"/>
    <lineage>
        <taxon>Eukaryota</taxon>
        <taxon>Metazoa</taxon>
        <taxon>Chordata</taxon>
        <taxon>Craniata</taxon>
        <taxon>Vertebrata</taxon>
        <taxon>Euteleostomi</taxon>
        <taxon>Mammalia</taxon>
        <taxon>Eutheria</taxon>
        <taxon>Laurasiatheria</taxon>
        <taxon>Chiroptera</taxon>
        <taxon>Yinpterochiroptera</taxon>
        <taxon>Pteropodoidea</taxon>
        <taxon>Pteropodidae</taxon>
        <taxon>Pteropodinae</taxon>
        <taxon>Pteropus</taxon>
    </lineage>
</organism>
<evidence type="ECO:0000256" key="6">
    <source>
        <dbReference type="RuleBase" id="RU368039"/>
    </source>
</evidence>
<keyword evidence="5 6" id="KW-0143">Chaperone</keyword>
<dbReference type="InParanoid" id="L5KLW7"/>
<dbReference type="GO" id="GO:0034553">
    <property type="term" value="P:mitochondrial respiratory chain complex II assembly"/>
    <property type="evidence" value="ECO:0007669"/>
    <property type="project" value="UniProtKB-UniRule"/>
</dbReference>
<dbReference type="PANTHER" id="PTHR13137:SF6">
    <property type="entry name" value="SUCCINATE DEHYDROGENASE ASSEMBLY FACTOR 3, MITOCHONDRIAL"/>
    <property type="match status" value="1"/>
</dbReference>
<dbReference type="GO" id="GO:0005759">
    <property type="term" value="C:mitochondrial matrix"/>
    <property type="evidence" value="ECO:0007669"/>
    <property type="project" value="UniProtKB-SubCell"/>
</dbReference>
<dbReference type="STRING" id="9402.L5KLW7"/>
<keyword evidence="8" id="KW-1185">Reference proteome</keyword>
<comment type="function">
    <text evidence="6">Plays an essential role in the assembly of succinate dehydrogenase (SDH), an enzyme complex (also referred to as respiratory complex II) that is a component of both the tricarboxylic acid (TCA) cycle and the mitochondrial electron transport chain, and which couples the oxidation of succinate to fumarate with the reduction of ubiquinone (coenzyme Q) to ubiquinol. Promotes maturation of the iron-sulfur protein subunit of the SDH catalytic dimer, protecting it from the deleterious effects of oxidants. May act together with SDHAF1.</text>
</comment>
<reference evidence="8" key="1">
    <citation type="journal article" date="2013" name="Science">
        <title>Comparative analysis of bat genomes provides insight into the evolution of flight and immunity.</title>
        <authorList>
            <person name="Zhang G."/>
            <person name="Cowled C."/>
            <person name="Shi Z."/>
            <person name="Huang Z."/>
            <person name="Bishop-Lilly K.A."/>
            <person name="Fang X."/>
            <person name="Wynne J.W."/>
            <person name="Xiong Z."/>
            <person name="Baker M.L."/>
            <person name="Zhao W."/>
            <person name="Tachedjian M."/>
            <person name="Zhu Y."/>
            <person name="Zhou P."/>
            <person name="Jiang X."/>
            <person name="Ng J."/>
            <person name="Yang L."/>
            <person name="Wu L."/>
            <person name="Xiao J."/>
            <person name="Feng Y."/>
            <person name="Chen Y."/>
            <person name="Sun X."/>
            <person name="Zhang Y."/>
            <person name="Marsh G.A."/>
            <person name="Crameri G."/>
            <person name="Broder C.C."/>
            <person name="Frey K.G."/>
            <person name="Wang L.F."/>
            <person name="Wang J."/>
        </authorList>
    </citation>
    <scope>NUCLEOTIDE SEQUENCE [LARGE SCALE GENOMIC DNA]</scope>
</reference>
<comment type="subunit">
    <text evidence="6">Interacts with the iron-sulfur protein subunit within the SDH catalytic dimer.</text>
</comment>
<evidence type="ECO:0000256" key="2">
    <source>
        <dbReference type="ARBA" id="ARBA00006020"/>
    </source>
</evidence>
<comment type="similarity">
    <text evidence="2 6">Belongs to the complex I LYR family. SDHAF3 subfamily.</text>
</comment>
<keyword evidence="4 6" id="KW-0496">Mitochondrion</keyword>
<evidence type="ECO:0000313" key="8">
    <source>
        <dbReference type="Proteomes" id="UP000010552"/>
    </source>
</evidence>
<name>L5KLW7_PTEAL</name>
<dbReference type="AlphaFoldDB" id="L5KLW7"/>
<dbReference type="CDD" id="cd20270">
    <property type="entry name" value="Complex1_LYR_SDHAF3_LYRM10"/>
    <property type="match status" value="1"/>
</dbReference>
<gene>
    <name evidence="7" type="ORF">PAL_GLEAN10021763</name>
</gene>
<evidence type="ECO:0000256" key="1">
    <source>
        <dbReference type="ARBA" id="ARBA00004305"/>
    </source>
</evidence>
<dbReference type="Proteomes" id="UP000010552">
    <property type="component" value="Unassembled WGS sequence"/>
</dbReference>